<dbReference type="InterPro" id="IPR013762">
    <property type="entry name" value="Integrase-like_cat_sf"/>
</dbReference>
<evidence type="ECO:0000256" key="1">
    <source>
        <dbReference type="ARBA" id="ARBA00023172"/>
    </source>
</evidence>
<dbReference type="GO" id="GO:0015074">
    <property type="term" value="P:DNA integration"/>
    <property type="evidence" value="ECO:0007669"/>
    <property type="project" value="InterPro"/>
</dbReference>
<dbReference type="EMBL" id="WMZU01000001">
    <property type="protein sequence ID" value="MTS25859.1"/>
    <property type="molecule type" value="Genomic_DNA"/>
</dbReference>
<dbReference type="AlphaFoldDB" id="A0A6L6LNB2"/>
<protein>
    <submittedName>
        <fullName evidence="2">Tyrosine-type recombinase/integrase</fullName>
    </submittedName>
</protein>
<dbReference type="GO" id="GO:0003677">
    <property type="term" value="F:DNA binding"/>
    <property type="evidence" value="ECO:0007669"/>
    <property type="project" value="InterPro"/>
</dbReference>
<dbReference type="Gene3D" id="1.10.443.10">
    <property type="entry name" value="Intergrase catalytic core"/>
    <property type="match status" value="1"/>
</dbReference>
<dbReference type="Proteomes" id="UP000472755">
    <property type="component" value="Unassembled WGS sequence"/>
</dbReference>
<reference evidence="2 3" key="1">
    <citation type="journal article" date="2019" name="Nat. Med.">
        <title>A library of human gut bacterial isolates paired with longitudinal multiomics data enables mechanistic microbiome research.</title>
        <authorList>
            <person name="Poyet M."/>
            <person name="Groussin M."/>
            <person name="Gibbons S.M."/>
            <person name="Avila-Pacheco J."/>
            <person name="Jiang X."/>
            <person name="Kearney S.M."/>
            <person name="Perrotta A.R."/>
            <person name="Berdy B."/>
            <person name="Zhao S."/>
            <person name="Lieberman T.D."/>
            <person name="Swanson P.K."/>
            <person name="Smith M."/>
            <person name="Roesemann S."/>
            <person name="Alexander J.E."/>
            <person name="Rich S.A."/>
            <person name="Livny J."/>
            <person name="Vlamakis H."/>
            <person name="Clish C."/>
            <person name="Bullock K."/>
            <person name="Deik A."/>
            <person name="Scott J."/>
            <person name="Pierce K.A."/>
            <person name="Xavier R.J."/>
            <person name="Alm E.J."/>
        </authorList>
    </citation>
    <scope>NUCLEOTIDE SEQUENCE [LARGE SCALE GENOMIC DNA]</scope>
    <source>
        <strain evidence="2 3">BIOML-A4</strain>
    </source>
</reference>
<dbReference type="InterPro" id="IPR011010">
    <property type="entry name" value="DNA_brk_join_enz"/>
</dbReference>
<name>A0A6L6LNB2_9FIRM</name>
<keyword evidence="1" id="KW-0233">DNA recombination</keyword>
<sequence>MKRKPSPPRDFSYQGANFVLRYSWPSARRHTATPCRGYVDPLNPMTGKPLSKRQVYGKDSDEPVHYTVYGKNPQDIWDHHREAAASHLTALMVQRGLLGAEPASDPAATVEIAVLARNFSGTFFFLHRSEWGVKTMEEYRRQFDILMDDLGELRVGDLNDEAYRRLQETICRNALAGARKMESWTYGEEPPSSARKRMSILYELIQDLKQVEGVPIPMVPKRYNSKPSRQQQLLDIVDSARSLPVELLQDALSSPSLLSQVKILADTGLRISEMIGLYFGSVQAISTSQGIMYYLTVTGQIDSSGKRTEITKTGASYRVVPLSSELGELLMEQRQKMELRYGDLSLHLLCGCAKANGFSDDPRTVTAINNEVSNLVPALLRRPDFFKVLTAKRAYFFDEQAQDKKLSSMLTCHALRRNFCTWLYCSSGLDAPEIYQQMGHTYKPQPRRTAAGLTPEEVRCMCLRKHVSSTLYHPANPLRYPVKGNFHASEIPACSVELELNPGETIELTVEDTEPGTVTHVGGESISVRSLHRDRQHNVIYRYSLLAADEITSGLKKCKLLA</sequence>
<dbReference type="RefSeq" id="WP_172725833.1">
    <property type="nucleotide sequence ID" value="NZ_WMZN01000001.1"/>
</dbReference>
<dbReference type="SUPFAM" id="SSF56349">
    <property type="entry name" value="DNA breaking-rejoining enzymes"/>
    <property type="match status" value="1"/>
</dbReference>
<dbReference type="CDD" id="cd00397">
    <property type="entry name" value="DNA_BRE_C"/>
    <property type="match status" value="1"/>
</dbReference>
<dbReference type="GO" id="GO:0006310">
    <property type="term" value="P:DNA recombination"/>
    <property type="evidence" value="ECO:0007669"/>
    <property type="project" value="UniProtKB-KW"/>
</dbReference>
<proteinExistence type="predicted"/>
<evidence type="ECO:0000313" key="2">
    <source>
        <dbReference type="EMBL" id="MTS25859.1"/>
    </source>
</evidence>
<organism evidence="2 3">
    <name type="scientific">Ruthenibacterium lactatiformans</name>
    <dbReference type="NCBI Taxonomy" id="1550024"/>
    <lineage>
        <taxon>Bacteria</taxon>
        <taxon>Bacillati</taxon>
        <taxon>Bacillota</taxon>
        <taxon>Clostridia</taxon>
        <taxon>Eubacteriales</taxon>
        <taxon>Oscillospiraceae</taxon>
        <taxon>Ruthenibacterium</taxon>
    </lineage>
</organism>
<comment type="caution">
    <text evidence="2">The sequence shown here is derived from an EMBL/GenBank/DDBJ whole genome shotgun (WGS) entry which is preliminary data.</text>
</comment>
<gene>
    <name evidence="2" type="ORF">GMD59_00995</name>
</gene>
<accession>A0A6L6LNB2</accession>
<evidence type="ECO:0000313" key="3">
    <source>
        <dbReference type="Proteomes" id="UP000472755"/>
    </source>
</evidence>